<proteinExistence type="predicted"/>
<comment type="caution">
    <text evidence="2">The sequence shown here is derived from an EMBL/GenBank/DDBJ whole genome shotgun (WGS) entry which is preliminary data.</text>
</comment>
<evidence type="ECO:0000313" key="3">
    <source>
        <dbReference type="Proteomes" id="UP000006762"/>
    </source>
</evidence>
<dbReference type="STRING" id="1208323.B30_13374"/>
<dbReference type="AlphaFoldDB" id="K2J6A5"/>
<accession>K2J6A5</accession>
<gene>
    <name evidence="2" type="ORF">B30_13374</name>
</gene>
<sequence length="69" mass="7116">MRRPSVDELPGSDRPKVLPLDVTDPGSIALALSHAGQIDALVNTAGLGMLNVLEGADIAQVREEGLAPS</sequence>
<protein>
    <submittedName>
        <fullName evidence="2">Short-chain dehydrogenase/reductase SDR</fullName>
    </submittedName>
</protein>
<evidence type="ECO:0000256" key="1">
    <source>
        <dbReference type="SAM" id="MobiDB-lite"/>
    </source>
</evidence>
<dbReference type="SUPFAM" id="SSF51735">
    <property type="entry name" value="NAD(P)-binding Rossmann-fold domains"/>
    <property type="match status" value="1"/>
</dbReference>
<reference evidence="2 3" key="1">
    <citation type="submission" date="2012-09" db="EMBL/GenBank/DDBJ databases">
        <title>Celeribacter baekdonensis B30 Genome Sequencing.</title>
        <authorList>
            <person name="Wang W."/>
        </authorList>
    </citation>
    <scope>NUCLEOTIDE SEQUENCE [LARGE SCALE GENOMIC DNA]</scope>
    <source>
        <strain evidence="2 3">B30</strain>
    </source>
</reference>
<dbReference type="InterPro" id="IPR036291">
    <property type="entry name" value="NAD(P)-bd_dom_sf"/>
</dbReference>
<dbReference type="Proteomes" id="UP000006762">
    <property type="component" value="Unassembled WGS sequence"/>
</dbReference>
<dbReference type="PATRIC" id="fig|1208323.3.peg.2769"/>
<dbReference type="Gene3D" id="3.40.50.720">
    <property type="entry name" value="NAD(P)-binding Rossmann-like Domain"/>
    <property type="match status" value="1"/>
</dbReference>
<feature type="region of interest" description="Disordered" evidence="1">
    <location>
        <begin position="1"/>
        <end position="20"/>
    </location>
</feature>
<keyword evidence="3" id="KW-1185">Reference proteome</keyword>
<name>K2J6A5_9RHOB</name>
<organism evidence="2 3">
    <name type="scientific">Celeribacter baekdonensis B30</name>
    <dbReference type="NCBI Taxonomy" id="1208323"/>
    <lineage>
        <taxon>Bacteria</taxon>
        <taxon>Pseudomonadati</taxon>
        <taxon>Pseudomonadota</taxon>
        <taxon>Alphaproteobacteria</taxon>
        <taxon>Rhodobacterales</taxon>
        <taxon>Roseobacteraceae</taxon>
        <taxon>Celeribacter</taxon>
    </lineage>
</organism>
<feature type="compositionally biased region" description="Basic and acidic residues" evidence="1">
    <location>
        <begin position="1"/>
        <end position="16"/>
    </location>
</feature>
<evidence type="ECO:0000313" key="2">
    <source>
        <dbReference type="EMBL" id="EKE70457.1"/>
    </source>
</evidence>
<dbReference type="EMBL" id="AMRK01000007">
    <property type="protein sequence ID" value="EKE70457.1"/>
    <property type="molecule type" value="Genomic_DNA"/>
</dbReference>
<dbReference type="eggNOG" id="COG1028">
    <property type="taxonomic scope" value="Bacteria"/>
</dbReference>